<keyword evidence="2" id="KW-1185">Reference proteome</keyword>
<comment type="caution">
    <text evidence="1">The sequence shown here is derived from an EMBL/GenBank/DDBJ whole genome shotgun (WGS) entry which is preliminary data.</text>
</comment>
<evidence type="ECO:0000313" key="2">
    <source>
        <dbReference type="Proteomes" id="UP000077002"/>
    </source>
</evidence>
<dbReference type="Proteomes" id="UP000077002">
    <property type="component" value="Unassembled WGS sequence"/>
</dbReference>
<organism evidence="1 2">
    <name type="scientific">Fonsecaea monophora</name>
    <dbReference type="NCBI Taxonomy" id="254056"/>
    <lineage>
        <taxon>Eukaryota</taxon>
        <taxon>Fungi</taxon>
        <taxon>Dikarya</taxon>
        <taxon>Ascomycota</taxon>
        <taxon>Pezizomycotina</taxon>
        <taxon>Eurotiomycetes</taxon>
        <taxon>Chaetothyriomycetidae</taxon>
        <taxon>Chaetothyriales</taxon>
        <taxon>Herpotrichiellaceae</taxon>
        <taxon>Fonsecaea</taxon>
    </lineage>
</organism>
<dbReference type="AlphaFoldDB" id="A0A177F9M6"/>
<gene>
    <name evidence="1" type="ORF">AYO21_05291</name>
</gene>
<evidence type="ECO:0000313" key="1">
    <source>
        <dbReference type="EMBL" id="OAG40391.1"/>
    </source>
</evidence>
<reference evidence="1 2" key="1">
    <citation type="submission" date="2016-03" db="EMBL/GenBank/DDBJ databases">
        <title>Draft genome sequence of the Fonsecaea monophora CBS 269.37.</title>
        <authorList>
            <person name="Bombassaro A."/>
            <person name="Vinicius W.A."/>
            <person name="De Hoog S."/>
            <person name="Sun J."/>
            <person name="Souza E.M."/>
            <person name="Raittz R.T."/>
            <person name="Costa F."/>
            <person name="Leao A.C."/>
            <person name="Tadra-Sfeir M.Z."/>
            <person name="Baura V."/>
            <person name="Balsanelli E."/>
            <person name="Pedrosa F.O."/>
            <person name="Moreno L.F."/>
            <person name="Steffens M.B."/>
            <person name="Xi L."/>
            <person name="Bocca A.L."/>
            <person name="Felipe M.S."/>
            <person name="Teixeira M."/>
            <person name="Telles Filho F.Q."/>
            <person name="Azevedo C.M."/>
            <person name="Gomes R."/>
            <person name="Vicente V.A."/>
        </authorList>
    </citation>
    <scope>NUCLEOTIDE SEQUENCE [LARGE SCALE GENOMIC DNA]</scope>
    <source>
        <strain evidence="1 2">CBS 269.37</strain>
    </source>
</reference>
<dbReference type="EMBL" id="LVKK01000033">
    <property type="protein sequence ID" value="OAG40391.1"/>
    <property type="molecule type" value="Genomic_DNA"/>
</dbReference>
<dbReference type="RefSeq" id="XP_022512343.1">
    <property type="nucleotide sequence ID" value="XM_022655261.1"/>
</dbReference>
<accession>A0A177F9M6</accession>
<name>A0A177F9M6_9EURO</name>
<sequence length="215" mass="24841">MASLLPEGKKELVRRGYHPDQRVLDRSSRSYHHQHKEIRAIDNLQAQWAEHFDNEIAKEKPEEKAQEPEAPRPTVVRRATPTLRRVTQRIPTKNYTAIPAGYFERPALASDFDVTCVLDYHAFLFDRHEFFSCKNPTCQLHMRRLQELNSRLKEDLERPRVKVAEASMRYVLQSSKLCVVRKQGSSTNHVWPPQPDQLLQPNTRLHGTVGLGTGG</sequence>
<dbReference type="OrthoDB" id="19232at2759"/>
<protein>
    <submittedName>
        <fullName evidence="1">Uncharacterized protein</fullName>
    </submittedName>
</protein>
<proteinExistence type="predicted"/>
<dbReference type="GeneID" id="34600458"/>